<organism evidence="1 2">
    <name type="scientific">Phlebia brevispora</name>
    <dbReference type="NCBI Taxonomy" id="194682"/>
    <lineage>
        <taxon>Eukaryota</taxon>
        <taxon>Fungi</taxon>
        <taxon>Dikarya</taxon>
        <taxon>Basidiomycota</taxon>
        <taxon>Agaricomycotina</taxon>
        <taxon>Agaricomycetes</taxon>
        <taxon>Polyporales</taxon>
        <taxon>Meruliaceae</taxon>
        <taxon>Phlebia</taxon>
    </lineage>
</organism>
<sequence>MGTTAHTDPAEIKEVYARLARTFKSGKTRPLEWRRRQILQLAHLLQDSGKMIEDSLLADLRKPRLESAVIEVATVVLACVNAVELLEEWNKPEKPTTVEFRSTWDVTVYKEPKGLALMITPWNYPFIITFLPLIGAMAAGCPAVVKPSELSPHSSATMASLFAKYLDPDAYVVVQGGPDIATELLALRWDHIFFTGSGRVGRIIAAAAAKHVTPLTLELGGKCPVIIDSSCDVELAAKRTLYGKTQNAGQVCVAPDYVLVHRAVKPAFEAAIQKAYNEMFPNGVFGSNVEYSKIINRPHIDRLVDLIKRTKGKIIVGGETEGDTVTPTVVTDIQPDDALMEDEVFGPILSIIEVQSMDEAVDFIRSRPSPLAVYCFTTTEVTKQKFLGGTQSGSLILNDTFMQLSAQEAPFGGKGESGYGSYFGKNSFDSFVHRRTYINMPHAMEPMLALRYPPYTEEAYKILSAGAHIEIPAV</sequence>
<proteinExistence type="predicted"/>
<dbReference type="Proteomes" id="UP001148662">
    <property type="component" value="Unassembled WGS sequence"/>
</dbReference>
<dbReference type="EMBL" id="JANHOG010000045">
    <property type="protein sequence ID" value="KAJ3559107.1"/>
    <property type="molecule type" value="Genomic_DNA"/>
</dbReference>
<accession>A0ACC1TDT6</accession>
<keyword evidence="2" id="KW-1185">Reference proteome</keyword>
<evidence type="ECO:0000313" key="1">
    <source>
        <dbReference type="EMBL" id="KAJ3559107.1"/>
    </source>
</evidence>
<reference evidence="1" key="1">
    <citation type="submission" date="2022-07" db="EMBL/GenBank/DDBJ databases">
        <title>Genome Sequence of Phlebia brevispora.</title>
        <authorList>
            <person name="Buettner E."/>
        </authorList>
    </citation>
    <scope>NUCLEOTIDE SEQUENCE</scope>
    <source>
        <strain evidence="1">MPL23</strain>
    </source>
</reference>
<comment type="caution">
    <text evidence="1">The sequence shown here is derived from an EMBL/GenBank/DDBJ whole genome shotgun (WGS) entry which is preliminary data.</text>
</comment>
<protein>
    <submittedName>
        <fullName evidence="1">Uncharacterized protein</fullName>
    </submittedName>
</protein>
<name>A0ACC1TDT6_9APHY</name>
<evidence type="ECO:0000313" key="2">
    <source>
        <dbReference type="Proteomes" id="UP001148662"/>
    </source>
</evidence>
<gene>
    <name evidence="1" type="ORF">NM688_g535</name>
</gene>